<dbReference type="Proteomes" id="UP000792457">
    <property type="component" value="Unassembled WGS sequence"/>
</dbReference>
<evidence type="ECO:0000313" key="1">
    <source>
        <dbReference type="EMBL" id="KAG8228676.1"/>
    </source>
</evidence>
<reference evidence="1" key="1">
    <citation type="submission" date="2013-04" db="EMBL/GenBank/DDBJ databases">
        <authorList>
            <person name="Qu J."/>
            <person name="Murali S.C."/>
            <person name="Bandaranaike D."/>
            <person name="Bellair M."/>
            <person name="Blankenburg K."/>
            <person name="Chao H."/>
            <person name="Dinh H."/>
            <person name="Doddapaneni H."/>
            <person name="Downs B."/>
            <person name="Dugan-Rocha S."/>
            <person name="Elkadiri S."/>
            <person name="Gnanaolivu R.D."/>
            <person name="Hernandez B."/>
            <person name="Javaid M."/>
            <person name="Jayaseelan J.C."/>
            <person name="Lee S."/>
            <person name="Li M."/>
            <person name="Ming W."/>
            <person name="Munidasa M."/>
            <person name="Muniz J."/>
            <person name="Nguyen L."/>
            <person name="Ongeri F."/>
            <person name="Osuji N."/>
            <person name="Pu L.-L."/>
            <person name="Puazo M."/>
            <person name="Qu C."/>
            <person name="Quiroz J."/>
            <person name="Raj R."/>
            <person name="Weissenberger G."/>
            <person name="Xin Y."/>
            <person name="Zou X."/>
            <person name="Han Y."/>
            <person name="Richards S."/>
            <person name="Worley K."/>
            <person name="Muzny D."/>
            <person name="Gibbs R."/>
        </authorList>
    </citation>
    <scope>NUCLEOTIDE SEQUENCE</scope>
    <source>
        <strain evidence="1">Sampled in the wild</strain>
    </source>
</reference>
<organism evidence="1 2">
    <name type="scientific">Ladona fulva</name>
    <name type="common">Scarce chaser dragonfly</name>
    <name type="synonym">Libellula fulva</name>
    <dbReference type="NCBI Taxonomy" id="123851"/>
    <lineage>
        <taxon>Eukaryota</taxon>
        <taxon>Metazoa</taxon>
        <taxon>Ecdysozoa</taxon>
        <taxon>Arthropoda</taxon>
        <taxon>Hexapoda</taxon>
        <taxon>Insecta</taxon>
        <taxon>Pterygota</taxon>
        <taxon>Palaeoptera</taxon>
        <taxon>Odonata</taxon>
        <taxon>Epiprocta</taxon>
        <taxon>Anisoptera</taxon>
        <taxon>Libelluloidea</taxon>
        <taxon>Libellulidae</taxon>
        <taxon>Ladona</taxon>
    </lineage>
</organism>
<name>A0A8K0K5E7_LADFU</name>
<dbReference type="AlphaFoldDB" id="A0A8K0K5E7"/>
<reference evidence="1" key="2">
    <citation type="submission" date="2017-10" db="EMBL/GenBank/DDBJ databases">
        <title>Ladona fulva Genome sequencing and assembly.</title>
        <authorList>
            <person name="Murali S."/>
            <person name="Richards S."/>
            <person name="Bandaranaike D."/>
            <person name="Bellair M."/>
            <person name="Blankenburg K."/>
            <person name="Chao H."/>
            <person name="Dinh H."/>
            <person name="Doddapaneni H."/>
            <person name="Dugan-Rocha S."/>
            <person name="Elkadiri S."/>
            <person name="Gnanaolivu R."/>
            <person name="Hernandez B."/>
            <person name="Skinner E."/>
            <person name="Javaid M."/>
            <person name="Lee S."/>
            <person name="Li M."/>
            <person name="Ming W."/>
            <person name="Munidasa M."/>
            <person name="Muniz J."/>
            <person name="Nguyen L."/>
            <person name="Hughes D."/>
            <person name="Osuji N."/>
            <person name="Pu L.-L."/>
            <person name="Puazo M."/>
            <person name="Qu C."/>
            <person name="Quiroz J."/>
            <person name="Raj R."/>
            <person name="Weissenberger G."/>
            <person name="Xin Y."/>
            <person name="Zou X."/>
            <person name="Han Y."/>
            <person name="Worley K."/>
            <person name="Muzny D."/>
            <person name="Gibbs R."/>
        </authorList>
    </citation>
    <scope>NUCLEOTIDE SEQUENCE</scope>
    <source>
        <strain evidence="1">Sampled in the wild</strain>
    </source>
</reference>
<gene>
    <name evidence="1" type="ORF">J437_LFUL008664</name>
</gene>
<sequence length="156" mass="16265">MVVGRGVEVVGVGGGLLGGVAVEGGGGHVARGRGGCGGCGGVRRGPGGGGRQWRDLGAGGVIVGGGRSRRWRTRGEDGRPRGSGGCTCGREGARGLEGLRLHRTQDQPGWWRSLGAATKLGAGVYQWPGRLVITYRREELRYSYICSNICKLHIEL</sequence>
<accession>A0A8K0K5E7</accession>
<dbReference type="EMBL" id="KZ308381">
    <property type="protein sequence ID" value="KAG8228676.1"/>
    <property type="molecule type" value="Genomic_DNA"/>
</dbReference>
<keyword evidence="2" id="KW-1185">Reference proteome</keyword>
<proteinExistence type="predicted"/>
<protein>
    <submittedName>
        <fullName evidence="1">Uncharacterized protein</fullName>
    </submittedName>
</protein>
<evidence type="ECO:0000313" key="2">
    <source>
        <dbReference type="Proteomes" id="UP000792457"/>
    </source>
</evidence>
<comment type="caution">
    <text evidence="1">The sequence shown here is derived from an EMBL/GenBank/DDBJ whole genome shotgun (WGS) entry which is preliminary data.</text>
</comment>